<sequence length="628" mass="69417">MLGTIALAATGCQTSALSQTLPTASSANSPNHLFEETTSDIKFENVNRRKWDNAIIADLDQDGFQDLLLTDHGYSIKLYWNNKGKYAKGTDLIVGDMHGITVGDYNDDGDIDILISRGGGSGSNARNAKVFHVSKDRKITDGENFKEDFKKMRGRTTKFVDGDNDGDLDLILTGIPLDFTDPKGANYIYKNDGQGEFVFKDYLPRTLKEGHRILVTDYNNDNISDLVFYGFDRITMLQGQGDLQYKDVSDSLFKFDNKINDVTSIAEIDFDNDGDLDLYVTRAKDIPHGATFYDSENKTLAFYARRAPLRLEDLELGEVLDIENYQAAWPDLPVWVGESGYQLKFEGETHSGQDIHIVSSDALGWPDKQDKQGLHFGYIGNNKWRIETRSNPIMTGVIHNVPSYPEYEFEAGPQDLLLENTGTGFVDITQKSNLARNEHTRSVAVGDYNNDGYQDLLIVRQGNPAQANKSLLYFNQGDGTFKESDHHGVISNELGATGIGVETFDYNQDGKLDLVINNERGKWHLFKNKSAPSKNAHFITLNIGSSPKGKASALGASVVVQACGQTRIQRVGGSSSPYSQSFNTQLHFGLGSCTQDISASVNWSDGAAETQTISKVDMSHSIGIITHN</sequence>
<accession>A0ABW2IP87</accession>
<evidence type="ECO:0000313" key="4">
    <source>
        <dbReference type="Proteomes" id="UP001596492"/>
    </source>
</evidence>
<evidence type="ECO:0000256" key="1">
    <source>
        <dbReference type="ARBA" id="ARBA00022729"/>
    </source>
</evidence>
<dbReference type="Pfam" id="PF01839">
    <property type="entry name" value="FG-GAP"/>
    <property type="match status" value="1"/>
</dbReference>
<proteinExistence type="predicted"/>
<gene>
    <name evidence="3" type="ORF">ACFQS8_13495</name>
</gene>
<organism evidence="3 4">
    <name type="scientific">Hirschia litorea</name>
    <dbReference type="NCBI Taxonomy" id="1199156"/>
    <lineage>
        <taxon>Bacteria</taxon>
        <taxon>Pseudomonadati</taxon>
        <taxon>Pseudomonadota</taxon>
        <taxon>Alphaproteobacteria</taxon>
        <taxon>Hyphomonadales</taxon>
        <taxon>Hyphomonadaceae</taxon>
        <taxon>Hirschia</taxon>
    </lineage>
</organism>
<dbReference type="SUPFAM" id="SSF69318">
    <property type="entry name" value="Integrin alpha N-terminal domain"/>
    <property type="match status" value="2"/>
</dbReference>
<dbReference type="Pfam" id="PF07593">
    <property type="entry name" value="UnbV_ASPIC"/>
    <property type="match status" value="1"/>
</dbReference>
<reference evidence="4" key="1">
    <citation type="journal article" date="2019" name="Int. J. Syst. Evol. Microbiol.">
        <title>The Global Catalogue of Microorganisms (GCM) 10K type strain sequencing project: providing services to taxonomists for standard genome sequencing and annotation.</title>
        <authorList>
            <consortium name="The Broad Institute Genomics Platform"/>
            <consortium name="The Broad Institute Genome Sequencing Center for Infectious Disease"/>
            <person name="Wu L."/>
            <person name="Ma J."/>
        </authorList>
    </citation>
    <scope>NUCLEOTIDE SEQUENCE [LARGE SCALE GENOMIC DNA]</scope>
    <source>
        <strain evidence="4">CCUG 51308</strain>
    </source>
</reference>
<evidence type="ECO:0000259" key="2">
    <source>
        <dbReference type="Pfam" id="PF07593"/>
    </source>
</evidence>
<dbReference type="PANTHER" id="PTHR16026">
    <property type="entry name" value="CARTILAGE ACIDIC PROTEIN 1"/>
    <property type="match status" value="1"/>
</dbReference>
<dbReference type="InterPro" id="IPR028994">
    <property type="entry name" value="Integrin_alpha_N"/>
</dbReference>
<dbReference type="InterPro" id="IPR013517">
    <property type="entry name" value="FG-GAP"/>
</dbReference>
<dbReference type="EMBL" id="JBHTBR010000005">
    <property type="protein sequence ID" value="MFC7292640.1"/>
    <property type="molecule type" value="Genomic_DNA"/>
</dbReference>
<dbReference type="InterPro" id="IPR027039">
    <property type="entry name" value="Crtac1"/>
</dbReference>
<evidence type="ECO:0000313" key="3">
    <source>
        <dbReference type="EMBL" id="MFC7292640.1"/>
    </source>
</evidence>
<comment type="caution">
    <text evidence="3">The sequence shown here is derived from an EMBL/GenBank/DDBJ whole genome shotgun (WGS) entry which is preliminary data.</text>
</comment>
<protein>
    <submittedName>
        <fullName evidence="3">CRTAC1 family protein</fullName>
    </submittedName>
</protein>
<feature type="domain" description="ASPIC/UnbV" evidence="2">
    <location>
        <begin position="553"/>
        <end position="616"/>
    </location>
</feature>
<dbReference type="Proteomes" id="UP001596492">
    <property type="component" value="Unassembled WGS sequence"/>
</dbReference>
<name>A0ABW2IP87_9PROT</name>
<dbReference type="InterPro" id="IPR011519">
    <property type="entry name" value="UnbV_ASPIC"/>
</dbReference>
<keyword evidence="1" id="KW-0732">Signal</keyword>
<keyword evidence="4" id="KW-1185">Reference proteome</keyword>
<dbReference type="Gene3D" id="2.130.10.130">
    <property type="entry name" value="Integrin alpha, N-terminal"/>
    <property type="match status" value="1"/>
</dbReference>
<dbReference type="RefSeq" id="WP_382168232.1">
    <property type="nucleotide sequence ID" value="NZ_JBHTBR010000005.1"/>
</dbReference>
<dbReference type="PANTHER" id="PTHR16026:SF0">
    <property type="entry name" value="CARTILAGE ACIDIC PROTEIN 1"/>
    <property type="match status" value="1"/>
</dbReference>
<dbReference type="Pfam" id="PF13517">
    <property type="entry name" value="FG-GAP_3"/>
    <property type="match status" value="3"/>
</dbReference>